<feature type="transmembrane region" description="Helical" evidence="7">
    <location>
        <begin position="418"/>
        <end position="438"/>
    </location>
</feature>
<dbReference type="InterPro" id="IPR011701">
    <property type="entry name" value="MFS"/>
</dbReference>
<dbReference type="InterPro" id="IPR036259">
    <property type="entry name" value="MFS_trans_sf"/>
</dbReference>
<dbReference type="PANTHER" id="PTHR43045:SF1">
    <property type="entry name" value="SHIKIMATE TRANSPORTER"/>
    <property type="match status" value="1"/>
</dbReference>
<gene>
    <name evidence="9" type="ORF">GCM10025789_13640</name>
</gene>
<comment type="caution">
    <text evidence="9">The sequence shown here is derived from an EMBL/GenBank/DDBJ whole genome shotgun (WGS) entry which is preliminary data.</text>
</comment>
<name>A0ABP9FBG7_9ACTN</name>
<dbReference type="SUPFAM" id="SSF103473">
    <property type="entry name" value="MFS general substrate transporter"/>
    <property type="match status" value="1"/>
</dbReference>
<feature type="transmembrane region" description="Helical" evidence="7">
    <location>
        <begin position="46"/>
        <end position="65"/>
    </location>
</feature>
<dbReference type="PROSITE" id="PS50850">
    <property type="entry name" value="MFS"/>
    <property type="match status" value="1"/>
</dbReference>
<proteinExistence type="predicted"/>
<organism evidence="9 10">
    <name type="scientific">Tessaracoccus lubricantis</name>
    <dbReference type="NCBI Taxonomy" id="545543"/>
    <lineage>
        <taxon>Bacteria</taxon>
        <taxon>Bacillati</taxon>
        <taxon>Actinomycetota</taxon>
        <taxon>Actinomycetes</taxon>
        <taxon>Propionibacteriales</taxon>
        <taxon>Propionibacteriaceae</taxon>
        <taxon>Tessaracoccus</taxon>
    </lineage>
</organism>
<dbReference type="PROSITE" id="PS00217">
    <property type="entry name" value="SUGAR_TRANSPORT_2"/>
    <property type="match status" value="1"/>
</dbReference>
<feature type="transmembrane region" description="Helical" evidence="7">
    <location>
        <begin position="294"/>
        <end position="314"/>
    </location>
</feature>
<feature type="transmembrane region" description="Helical" evidence="7">
    <location>
        <begin position="107"/>
        <end position="125"/>
    </location>
</feature>
<evidence type="ECO:0000256" key="3">
    <source>
        <dbReference type="ARBA" id="ARBA00022475"/>
    </source>
</evidence>
<keyword evidence="6 7" id="KW-0472">Membrane</keyword>
<feature type="transmembrane region" description="Helical" evidence="7">
    <location>
        <begin position="269"/>
        <end position="288"/>
    </location>
</feature>
<dbReference type="Proteomes" id="UP001501521">
    <property type="component" value="Unassembled WGS sequence"/>
</dbReference>
<keyword evidence="4 7" id="KW-0812">Transmembrane</keyword>
<dbReference type="Gene3D" id="1.20.1250.20">
    <property type="entry name" value="MFS general substrate transporter like domains"/>
    <property type="match status" value="2"/>
</dbReference>
<accession>A0ABP9FBG7</accession>
<evidence type="ECO:0000313" key="10">
    <source>
        <dbReference type="Proteomes" id="UP001501521"/>
    </source>
</evidence>
<dbReference type="InterPro" id="IPR020846">
    <property type="entry name" value="MFS_dom"/>
</dbReference>
<evidence type="ECO:0000256" key="1">
    <source>
        <dbReference type="ARBA" id="ARBA00004651"/>
    </source>
</evidence>
<keyword evidence="10" id="KW-1185">Reference proteome</keyword>
<dbReference type="InterPro" id="IPR005829">
    <property type="entry name" value="Sugar_transporter_CS"/>
</dbReference>
<evidence type="ECO:0000313" key="9">
    <source>
        <dbReference type="EMBL" id="GAA4897053.1"/>
    </source>
</evidence>
<evidence type="ECO:0000256" key="2">
    <source>
        <dbReference type="ARBA" id="ARBA00022448"/>
    </source>
</evidence>
<comment type="subcellular location">
    <subcellularLocation>
        <location evidence="1">Cell membrane</location>
        <topology evidence="1">Multi-pass membrane protein</topology>
    </subcellularLocation>
</comment>
<evidence type="ECO:0000256" key="5">
    <source>
        <dbReference type="ARBA" id="ARBA00022989"/>
    </source>
</evidence>
<protein>
    <submittedName>
        <fullName evidence="9">MFS transporter</fullName>
    </submittedName>
</protein>
<sequence length="450" mass="48515">MTDLKPGTIVRPIDEHSHESFNVEDIDKGTRIKALMGSAVGSTVEWYDFFLYGTMASVVFGPLFFPSDDALTSTLLSLASFALAFLVRPIGGVLFSHIGDRIGRKKTLVFTLSLMGVSTALMGLLPTHAAIGAWAGVLLTLLRLIQGLALGGEWGGGVLLAVEYSPRRKRGFYGAVPQTGALLGLALGNLTLWFLDWLLPESAFLSWGWRIPFLLSALLVMFGLWIRAKVDETPAFRKIKAERKEVKVPIVEIFKTQWPSVLKAIGAKFIETSTFFIFATYSVSYAVGLGYTRGQALGAVLFAAVVAVPCMLALGALSDRIGRKPMYLVGTLLAVAYIFPYFWMVNQKSVLLLTLATVVGFGAIWSIYGALMGTFLAESFTADVRYTGISLGYQVGAAIVGGPAPLIATALVGTTNNWWLVGVFVAACAAISFVAVLMTRDRSGQVLDSH</sequence>
<dbReference type="RefSeq" id="WP_345580914.1">
    <property type="nucleotide sequence ID" value="NZ_BAABLV010000020.1"/>
</dbReference>
<evidence type="ECO:0000256" key="7">
    <source>
        <dbReference type="SAM" id="Phobius"/>
    </source>
</evidence>
<reference evidence="10" key="1">
    <citation type="journal article" date="2019" name="Int. J. Syst. Evol. Microbiol.">
        <title>The Global Catalogue of Microorganisms (GCM) 10K type strain sequencing project: providing services to taxonomists for standard genome sequencing and annotation.</title>
        <authorList>
            <consortium name="The Broad Institute Genomics Platform"/>
            <consortium name="The Broad Institute Genome Sequencing Center for Infectious Disease"/>
            <person name="Wu L."/>
            <person name="Ma J."/>
        </authorList>
    </citation>
    <scope>NUCLEOTIDE SEQUENCE [LARGE SCALE GENOMIC DNA]</scope>
    <source>
        <strain evidence="10">JCM 19125</strain>
    </source>
</reference>
<dbReference type="Pfam" id="PF07690">
    <property type="entry name" value="MFS_1"/>
    <property type="match status" value="1"/>
</dbReference>
<evidence type="ECO:0000259" key="8">
    <source>
        <dbReference type="PROSITE" id="PS50850"/>
    </source>
</evidence>
<feature type="transmembrane region" description="Helical" evidence="7">
    <location>
        <begin position="71"/>
        <end position="95"/>
    </location>
</feature>
<dbReference type="PANTHER" id="PTHR43045">
    <property type="entry name" value="SHIKIMATE TRANSPORTER"/>
    <property type="match status" value="1"/>
</dbReference>
<feature type="transmembrane region" description="Helical" evidence="7">
    <location>
        <begin position="391"/>
        <end position="412"/>
    </location>
</feature>
<dbReference type="CDD" id="cd17369">
    <property type="entry name" value="MFS_ShiA_like"/>
    <property type="match status" value="1"/>
</dbReference>
<dbReference type="EMBL" id="BAABLV010000020">
    <property type="protein sequence ID" value="GAA4897053.1"/>
    <property type="molecule type" value="Genomic_DNA"/>
</dbReference>
<evidence type="ECO:0000256" key="6">
    <source>
        <dbReference type="ARBA" id="ARBA00023136"/>
    </source>
</evidence>
<feature type="transmembrane region" description="Helical" evidence="7">
    <location>
        <begin position="326"/>
        <end position="344"/>
    </location>
</feature>
<keyword evidence="2" id="KW-0813">Transport</keyword>
<feature type="transmembrane region" description="Helical" evidence="7">
    <location>
        <begin position="350"/>
        <end position="371"/>
    </location>
</feature>
<feature type="transmembrane region" description="Helical" evidence="7">
    <location>
        <begin position="172"/>
        <end position="195"/>
    </location>
</feature>
<keyword evidence="3" id="KW-1003">Cell membrane</keyword>
<feature type="domain" description="Major facilitator superfamily (MFS) profile" evidence="8">
    <location>
        <begin position="34"/>
        <end position="444"/>
    </location>
</feature>
<keyword evidence="5 7" id="KW-1133">Transmembrane helix</keyword>
<feature type="transmembrane region" description="Helical" evidence="7">
    <location>
        <begin position="207"/>
        <end position="228"/>
    </location>
</feature>
<dbReference type="PROSITE" id="PS00216">
    <property type="entry name" value="SUGAR_TRANSPORT_1"/>
    <property type="match status" value="1"/>
</dbReference>
<evidence type="ECO:0000256" key="4">
    <source>
        <dbReference type="ARBA" id="ARBA00022692"/>
    </source>
</evidence>